<reference evidence="1 2" key="1">
    <citation type="submission" date="2018-01" db="EMBL/GenBank/DDBJ databases">
        <title>The draft genome sequence of Halioglobus japonicus S1-36.</title>
        <authorList>
            <person name="Du Z.-J."/>
            <person name="Shi M.-J."/>
        </authorList>
    </citation>
    <scope>NUCLEOTIDE SEQUENCE [LARGE SCALE GENOMIC DNA]</scope>
    <source>
        <strain evidence="1 2">S1-36</strain>
    </source>
</reference>
<dbReference type="EMBL" id="PKUR01000001">
    <property type="protein sequence ID" value="PLW87920.1"/>
    <property type="molecule type" value="Genomic_DNA"/>
</dbReference>
<evidence type="ECO:0000313" key="1">
    <source>
        <dbReference type="EMBL" id="PLW87920.1"/>
    </source>
</evidence>
<evidence type="ECO:0000313" key="2">
    <source>
        <dbReference type="Proteomes" id="UP000235162"/>
    </source>
</evidence>
<gene>
    <name evidence="1" type="ORF">C0029_04980</name>
</gene>
<proteinExistence type="predicted"/>
<name>A0AAP8MHN1_9GAMM</name>
<keyword evidence="2" id="KW-1185">Reference proteome</keyword>
<sequence>MAQVEYDGTPDTVLESAAADCSGFQQGQFSVGEKAVQRFALGDDEATFIDALHFSCTSAASMWGGTGGTTLWVVVDNTVYRFLARGWQLVDTQSVPVLLLRIHPSECGAGLKSCYRAYAWDEGFSTVR</sequence>
<accession>A0AAP8MHN1</accession>
<organism evidence="1 2">
    <name type="scientific">Halioglobus japonicus</name>
    <dbReference type="NCBI Taxonomy" id="930805"/>
    <lineage>
        <taxon>Bacteria</taxon>
        <taxon>Pseudomonadati</taxon>
        <taxon>Pseudomonadota</taxon>
        <taxon>Gammaproteobacteria</taxon>
        <taxon>Cellvibrionales</taxon>
        <taxon>Halieaceae</taxon>
        <taxon>Halioglobus</taxon>
    </lineage>
</organism>
<dbReference type="KEGG" id="hja:BST95_13215"/>
<dbReference type="AlphaFoldDB" id="A0AAP8MHN1"/>
<protein>
    <submittedName>
        <fullName evidence="1">Uncharacterized protein</fullName>
    </submittedName>
</protein>
<comment type="caution">
    <text evidence="1">The sequence shown here is derived from an EMBL/GenBank/DDBJ whole genome shotgun (WGS) entry which is preliminary data.</text>
</comment>
<dbReference type="Proteomes" id="UP000235162">
    <property type="component" value="Unassembled WGS sequence"/>
</dbReference>